<gene>
    <name evidence="6" type="ordered locus">cce_0591</name>
</gene>
<dbReference type="NCBIfam" id="TIGR01182">
    <property type="entry name" value="eda"/>
    <property type="match status" value="1"/>
</dbReference>
<evidence type="ECO:0000313" key="7">
    <source>
        <dbReference type="Proteomes" id="UP000001203"/>
    </source>
</evidence>
<dbReference type="NCBIfam" id="NF005673">
    <property type="entry name" value="PRK07455.1"/>
    <property type="match status" value="1"/>
</dbReference>
<comment type="similarity">
    <text evidence="2">Belongs to the KHG/KDPG aldolase family.</text>
</comment>
<organism evidence="6 7">
    <name type="scientific">Crocosphaera subtropica (strain ATCC 51142 / BH68)</name>
    <name type="common">Cyanothece sp. (strain ATCC 51142)</name>
    <dbReference type="NCBI Taxonomy" id="43989"/>
    <lineage>
        <taxon>Bacteria</taxon>
        <taxon>Bacillati</taxon>
        <taxon>Cyanobacteriota</taxon>
        <taxon>Cyanophyceae</taxon>
        <taxon>Oscillatoriophycideae</taxon>
        <taxon>Chroococcales</taxon>
        <taxon>Aphanothecaceae</taxon>
        <taxon>Crocosphaera</taxon>
        <taxon>Crocosphaera subtropica</taxon>
    </lineage>
</organism>
<dbReference type="EMBL" id="CP000806">
    <property type="protein sequence ID" value="ACB49942.1"/>
    <property type="molecule type" value="Genomic_DNA"/>
</dbReference>
<dbReference type="KEGG" id="cyt:cce_0591"/>
<name>B1WPG0_CROS5</name>
<dbReference type="InterPro" id="IPR000887">
    <property type="entry name" value="Aldlse_KDPG_KHG"/>
</dbReference>
<dbReference type="RefSeq" id="WP_012361401.1">
    <property type="nucleotide sequence ID" value="NC_010546.1"/>
</dbReference>
<dbReference type="AlphaFoldDB" id="B1WPG0"/>
<dbReference type="GO" id="GO:0016829">
    <property type="term" value="F:lyase activity"/>
    <property type="evidence" value="ECO:0007669"/>
    <property type="project" value="UniProtKB-KW"/>
</dbReference>
<reference evidence="6 7" key="1">
    <citation type="journal article" date="2008" name="Proc. Natl. Acad. Sci. U.S.A.">
        <title>The genome of Cyanothece 51142, a unicellular diazotrophic cyanobacterium important in the marine nitrogen cycle.</title>
        <authorList>
            <person name="Welsh E.A."/>
            <person name="Liberton M."/>
            <person name="Stoeckel J."/>
            <person name="Loh T."/>
            <person name="Elvitigala T."/>
            <person name="Wang C."/>
            <person name="Wollam A."/>
            <person name="Fulton R.S."/>
            <person name="Clifton S.W."/>
            <person name="Jacobs J.M."/>
            <person name="Aurora R."/>
            <person name="Ghosh B.K."/>
            <person name="Sherman L.A."/>
            <person name="Smith R.D."/>
            <person name="Wilson R.K."/>
            <person name="Pakrasi H.B."/>
        </authorList>
    </citation>
    <scope>NUCLEOTIDE SEQUENCE [LARGE SCALE GENOMIC DNA]</scope>
    <source>
        <strain evidence="7">ATCC 51142 / BH68</strain>
    </source>
</reference>
<keyword evidence="7" id="KW-1185">Reference proteome</keyword>
<evidence type="ECO:0000256" key="4">
    <source>
        <dbReference type="ARBA" id="ARBA00023239"/>
    </source>
</evidence>
<dbReference type="eggNOG" id="COG0800">
    <property type="taxonomic scope" value="Bacteria"/>
</dbReference>
<dbReference type="STRING" id="43989.cce_0591"/>
<dbReference type="Gene3D" id="3.20.20.70">
    <property type="entry name" value="Aldolase class I"/>
    <property type="match status" value="1"/>
</dbReference>
<evidence type="ECO:0000256" key="1">
    <source>
        <dbReference type="ARBA" id="ARBA00004761"/>
    </source>
</evidence>
<sequence length="222" mass="23942">MVIVDSALKPSQSWQKLLQQHRAIAVIRTDSIEEGINMAKAVAAGGMKIVEITWNSHQPANIIQQLKQDLPECIIGTGTILTLEDLEKAIAAGIQFCFTPHVHQTLMKTAIDHHIPIIPGALSPTEIITAWQGGASCVKVFPVQAIGGIAYIKGLQGPLGSIPLIPTGGVTLDNAAYFIEAGAIAVGLSSQLFPHHALKHQEWNLITQQAELLMKRLSAFRQ</sequence>
<dbReference type="SUPFAM" id="SSF51569">
    <property type="entry name" value="Aldolase"/>
    <property type="match status" value="1"/>
</dbReference>
<dbReference type="Pfam" id="PF01081">
    <property type="entry name" value="Aldolase"/>
    <property type="match status" value="1"/>
</dbReference>
<dbReference type="PANTHER" id="PTHR30246">
    <property type="entry name" value="2-KETO-3-DEOXY-6-PHOSPHOGLUCONATE ALDOLASE"/>
    <property type="match status" value="1"/>
</dbReference>
<protein>
    <submittedName>
        <fullName evidence="6">KHG-KDPG bifunctional aldolase</fullName>
    </submittedName>
</protein>
<evidence type="ECO:0000313" key="6">
    <source>
        <dbReference type="EMBL" id="ACB49942.1"/>
    </source>
</evidence>
<keyword evidence="4" id="KW-0456">Lyase</keyword>
<dbReference type="CDD" id="cd00452">
    <property type="entry name" value="KDPG_aldolase"/>
    <property type="match status" value="1"/>
</dbReference>
<dbReference type="Proteomes" id="UP000001203">
    <property type="component" value="Chromosome circular"/>
</dbReference>
<dbReference type="InterPro" id="IPR013785">
    <property type="entry name" value="Aldolase_TIM"/>
</dbReference>
<keyword evidence="5" id="KW-0119">Carbohydrate metabolism</keyword>
<dbReference type="PANTHER" id="PTHR30246:SF1">
    <property type="entry name" value="2-DEHYDRO-3-DEOXY-6-PHOSPHOGALACTONATE ALDOLASE-RELATED"/>
    <property type="match status" value="1"/>
</dbReference>
<evidence type="ECO:0000256" key="2">
    <source>
        <dbReference type="ARBA" id="ARBA00006906"/>
    </source>
</evidence>
<accession>B1WPG0</accession>
<comment type="pathway">
    <text evidence="1">Carbohydrate acid metabolism.</text>
</comment>
<dbReference type="HOGENOM" id="CLU_077795_2_2_3"/>
<comment type="subunit">
    <text evidence="3">Homotrimer.</text>
</comment>
<evidence type="ECO:0000256" key="5">
    <source>
        <dbReference type="ARBA" id="ARBA00023277"/>
    </source>
</evidence>
<proteinExistence type="inferred from homology"/>
<evidence type="ECO:0000256" key="3">
    <source>
        <dbReference type="ARBA" id="ARBA00011233"/>
    </source>
</evidence>